<dbReference type="STRING" id="1160718.SU9_10449"/>
<reference evidence="2" key="2">
    <citation type="submission" date="2021-04" db="EMBL/GenBank/DDBJ databases">
        <authorList>
            <person name="Wen M.-L."/>
            <person name="Han X.-L."/>
            <person name="Xiong J."/>
        </authorList>
    </citation>
    <scope>NUCLEOTIDE SEQUENCE</scope>
    <source>
        <strain evidence="2">AGR0001</strain>
    </source>
</reference>
<proteinExistence type="predicted"/>
<evidence type="ECO:0000313" key="1">
    <source>
        <dbReference type="EMBL" id="EJJ07105.1"/>
    </source>
</evidence>
<protein>
    <submittedName>
        <fullName evidence="1">Uncharacterized protein</fullName>
    </submittedName>
</protein>
<organism evidence="1">
    <name type="scientific">Streptomyces auratus AGR0001</name>
    <dbReference type="NCBI Taxonomy" id="1160718"/>
    <lineage>
        <taxon>Bacteria</taxon>
        <taxon>Bacillati</taxon>
        <taxon>Actinomycetota</taxon>
        <taxon>Actinomycetes</taxon>
        <taxon>Kitasatosporales</taxon>
        <taxon>Streptomycetaceae</taxon>
        <taxon>Streptomyces</taxon>
    </lineage>
</organism>
<dbReference type="PATRIC" id="fig|1160718.3.peg.2113"/>
<dbReference type="HOGENOM" id="CLU_071834_0_0_11"/>
<dbReference type="EMBL" id="AJGV01000068">
    <property type="protein sequence ID" value="EJJ07105.1"/>
    <property type="molecule type" value="Genomic_DNA"/>
</dbReference>
<reference evidence="1" key="1">
    <citation type="journal article" date="2012" name="J. Bacteriol.">
        <title>Genome Sequence of Streptomyces auratus Strain AGR0001, a Phoslactomycin-Producing Actinomycete.</title>
        <authorList>
            <person name="Han X."/>
            <person name="Li M."/>
            <person name="Ding Z."/>
            <person name="Zhao J."/>
            <person name="Ji K."/>
            <person name="Wen M."/>
            <person name="Lu T."/>
        </authorList>
    </citation>
    <scope>NUCLEOTIDE SEQUENCE [LARGE SCALE GENOMIC DNA]</scope>
    <source>
        <strain evidence="1">AGR0001</strain>
    </source>
</reference>
<dbReference type="OrthoDB" id="5193571at2"/>
<dbReference type="RefSeq" id="WP_006603657.1">
    <property type="nucleotide sequence ID" value="NZ_CP072931.1"/>
</dbReference>
<dbReference type="Proteomes" id="UP000009036">
    <property type="component" value="Chromosome"/>
</dbReference>
<sequence length="335" mass="35194">MTVRSGWLVTRSECGAGQSREDTRLVPVGTMTPTGEMTTRGGVIPGGDPFALARVSDMQAAIGVGRAIIQGRAGQGAYPVAVTAPEVLAFADGDYQHPRIDAVVIRVLDAQYDAAGFDGARLEVIQGTASAHPVAPVVAGTAELLYEVTIPAGASQWTGGLDWATAVTDRRRTTASVGGINPPGWSDSWSGAYVGQYRDSAGGLERWDGSAWTPYPSPEAPAAWVPVALAEGYNNDGNNAGPLRYRRITIAGVPHMQWRGGISWTKKGDPPNDGVVLAKPLPEGFQPKRYSPVPAAAGGVPMKIDFTTAGQVRLIIPEGVTTWAAFTGITYPLDK</sequence>
<dbReference type="AlphaFoldDB" id="J2K3R9"/>
<evidence type="ECO:0000313" key="3">
    <source>
        <dbReference type="Proteomes" id="UP000009036"/>
    </source>
</evidence>
<evidence type="ECO:0000313" key="2">
    <source>
        <dbReference type="EMBL" id="QTZ93656.1"/>
    </source>
</evidence>
<dbReference type="KEGG" id="sauh:SU9_021190"/>
<keyword evidence="3" id="KW-1185">Reference proteome</keyword>
<dbReference type="eggNOG" id="ENOG5033PV2">
    <property type="taxonomic scope" value="Bacteria"/>
</dbReference>
<gene>
    <name evidence="2" type="ORF">SU9_021190</name>
    <name evidence="1" type="ORF">SU9_10449</name>
</gene>
<accession>J2K3R9</accession>
<name>J2K3R9_9ACTN</name>
<dbReference type="EMBL" id="CP072931">
    <property type="protein sequence ID" value="QTZ93656.1"/>
    <property type="molecule type" value="Genomic_DNA"/>
</dbReference>